<evidence type="ECO:0000313" key="3">
    <source>
        <dbReference type="EMBL" id="GAA4138999.1"/>
    </source>
</evidence>
<dbReference type="NCBIfam" id="TIGR04390">
    <property type="entry name" value="OMP_YaiO_dom"/>
    <property type="match status" value="1"/>
</dbReference>
<evidence type="ECO:0000256" key="1">
    <source>
        <dbReference type="PROSITE-ProRule" id="PRU00339"/>
    </source>
</evidence>
<dbReference type="PANTHER" id="PTHR12558">
    <property type="entry name" value="CELL DIVISION CYCLE 16,23,27"/>
    <property type="match status" value="1"/>
</dbReference>
<comment type="caution">
    <text evidence="3">The sequence shown here is derived from an EMBL/GenBank/DDBJ whole genome shotgun (WGS) entry which is preliminary data.</text>
</comment>
<dbReference type="Proteomes" id="UP001500101">
    <property type="component" value="Unassembled WGS sequence"/>
</dbReference>
<gene>
    <name evidence="3" type="ORF">GCM10022216_16660</name>
</gene>
<feature type="repeat" description="TPR" evidence="1">
    <location>
        <begin position="403"/>
        <end position="436"/>
    </location>
</feature>
<organism evidence="3 4">
    <name type="scientific">Sphingobacterium kyonggiense</name>
    <dbReference type="NCBI Taxonomy" id="714075"/>
    <lineage>
        <taxon>Bacteria</taxon>
        <taxon>Pseudomonadati</taxon>
        <taxon>Bacteroidota</taxon>
        <taxon>Sphingobacteriia</taxon>
        <taxon>Sphingobacteriales</taxon>
        <taxon>Sphingobacteriaceae</taxon>
        <taxon>Sphingobacterium</taxon>
    </lineage>
</organism>
<dbReference type="Pfam" id="PF19413">
    <property type="entry name" value="YaiO"/>
    <property type="match status" value="1"/>
</dbReference>
<evidence type="ECO:0000259" key="2">
    <source>
        <dbReference type="Pfam" id="PF19413"/>
    </source>
</evidence>
<protein>
    <recommendedName>
        <fullName evidence="2">YaiO beta-barrel domain-containing protein</fullName>
    </recommendedName>
</protein>
<dbReference type="SUPFAM" id="SSF48452">
    <property type="entry name" value="TPR-like"/>
    <property type="match status" value="1"/>
</dbReference>
<dbReference type="PROSITE" id="PS50005">
    <property type="entry name" value="TPR"/>
    <property type="match status" value="2"/>
</dbReference>
<feature type="repeat" description="TPR" evidence="1">
    <location>
        <begin position="45"/>
        <end position="78"/>
    </location>
</feature>
<evidence type="ECO:0000313" key="4">
    <source>
        <dbReference type="Proteomes" id="UP001500101"/>
    </source>
</evidence>
<dbReference type="InterPro" id="IPR011990">
    <property type="entry name" value="TPR-like_helical_dom_sf"/>
</dbReference>
<dbReference type="InterPro" id="IPR030887">
    <property type="entry name" value="Beta-barrel_YaiO"/>
</dbReference>
<feature type="domain" description="YaiO beta-barrel" evidence="2">
    <location>
        <begin position="673"/>
        <end position="843"/>
    </location>
</feature>
<dbReference type="SMART" id="SM00028">
    <property type="entry name" value="TPR"/>
    <property type="match status" value="5"/>
</dbReference>
<keyword evidence="4" id="KW-1185">Reference proteome</keyword>
<dbReference type="PANTHER" id="PTHR12558:SF13">
    <property type="entry name" value="CELL DIVISION CYCLE PROTEIN 27 HOMOLOG"/>
    <property type="match status" value="1"/>
</dbReference>
<dbReference type="Gene3D" id="1.25.40.10">
    <property type="entry name" value="Tetratricopeptide repeat domain"/>
    <property type="match status" value="3"/>
</dbReference>
<keyword evidence="1" id="KW-0802">TPR repeat</keyword>
<dbReference type="Pfam" id="PF13432">
    <property type="entry name" value="TPR_16"/>
    <property type="match status" value="1"/>
</dbReference>
<reference evidence="4" key="1">
    <citation type="journal article" date="2019" name="Int. J. Syst. Evol. Microbiol.">
        <title>The Global Catalogue of Microorganisms (GCM) 10K type strain sequencing project: providing services to taxonomists for standard genome sequencing and annotation.</title>
        <authorList>
            <consortium name="The Broad Institute Genomics Platform"/>
            <consortium name="The Broad Institute Genome Sequencing Center for Infectious Disease"/>
            <person name="Wu L."/>
            <person name="Ma J."/>
        </authorList>
    </citation>
    <scope>NUCLEOTIDE SEQUENCE [LARGE SCALE GENOMIC DNA]</scope>
    <source>
        <strain evidence="4">JCM 16704</strain>
    </source>
</reference>
<sequence length="908" mass="105053">MAQQKLHISDKNNVVKEISALFKKGDLEGAKQVIDRNLAKTPKDSDLRMFLGKYYLLRKHYDMARYELNKAVEYNPGNVDAKQLLVTVETETKRYSSAICYVNELLEVNPYWRGLWRKKIELYRLQGNKVEADRLLKRISQIFPDDSEIQTDIVYQAELSANTLRKNGKIDDAIEINKLLLQERPNQLATYLDLINSYIKTGDYPAALATTERGLNHFPNNGALIDKKISILDHENRYDEILSLLQQHMKIGGSAAYSRKYNYFLVEAARYAKANDPAVLYGKILANDAGNEEAFQYVFNSTVAQQQYDEALDILHRFMTVRGNSKVLSLKELDVYKLKGDKNKINQITKSLFQSYPTDSDIKAAYLNVLTGEIRDHMASQEYKAAFPKLNEVLRHGDPEQQAFALNGLYNAYFQTGQFSDALILLKEKITQDPSNDDLYIKLAGIYERQQQYEQAAEIYEQLFLKVAEDKKSNYLSGYHVLVQKIIKEANEAGQYALAYVWSERWLKHDPANKDALMYAVNLSYHLKEYSKMLNYARHANKVYPNDIQFKLKLLTANMLNGAAVKEMYHAVQQEINLYPFNEQVQLSFVQFSKDYAQQLLKERSNTELIQVMNSALVYQPADKEMKYLKGLAYENLHQFDSAYFYQRYYEPTYLEQEDFKAHLNYLSQRGLKNQVGLYHLRTRFGDMSNIQTISTFEYSRLSSTDTYTARFNYTGREEGKGVQAQLEWGRNWSPKWSSRLDLAYSKMFFPKFAAQIALSRTLEKEWETEVAVGYRKLYTEETMLNATFGVTKEINSFRLNAKYTQFLLDDIMLFNFGIQARYALNSPKNYVVGMANIGNSPDVDIINYQFVNSYSVLNAMVGAGAGRMISKNLSIGVLGTWYNFETNPSYSLYRNLYNLYLQVHVSF</sequence>
<name>A0ABP7YNR2_9SPHI</name>
<dbReference type="EMBL" id="BAAAZI010000006">
    <property type="protein sequence ID" value="GAA4138999.1"/>
    <property type="molecule type" value="Genomic_DNA"/>
</dbReference>
<dbReference type="SUPFAM" id="SSF48439">
    <property type="entry name" value="Protein prenylyltransferase"/>
    <property type="match status" value="1"/>
</dbReference>
<proteinExistence type="predicted"/>
<dbReference type="Pfam" id="PF14559">
    <property type="entry name" value="TPR_19"/>
    <property type="match status" value="2"/>
</dbReference>
<dbReference type="InterPro" id="IPR019734">
    <property type="entry name" value="TPR_rpt"/>
</dbReference>
<accession>A0ABP7YNR2</accession>